<dbReference type="Pfam" id="PF00069">
    <property type="entry name" value="Pkinase"/>
    <property type="match status" value="1"/>
</dbReference>
<dbReference type="InterPro" id="IPR000719">
    <property type="entry name" value="Prot_kinase_dom"/>
</dbReference>
<dbReference type="GO" id="GO:0044773">
    <property type="term" value="P:mitotic DNA damage checkpoint signaling"/>
    <property type="evidence" value="ECO:0007669"/>
    <property type="project" value="TreeGrafter"/>
</dbReference>
<dbReference type="AlphaFoldDB" id="A0A2G8JLD8"/>
<dbReference type="PROSITE" id="PS50011">
    <property type="entry name" value="PROTEIN_KINASE_DOM"/>
    <property type="match status" value="1"/>
</dbReference>
<gene>
    <name evidence="2" type="ORF">BSL78_26610</name>
</gene>
<accession>A0A2G8JLD8</accession>
<keyword evidence="2" id="KW-0418">Kinase</keyword>
<name>A0A2G8JLD8_STIJA</name>
<dbReference type="OrthoDB" id="5836549at2759"/>
<sequence>MMEPINMMDYINMMGHINKMGDEHNLSILVKSIENLHRVLEILINGIFGLFYIISELEANRYFPALTLDGMRFYATEHVLQSEINSLAALNGLDCVPQLYGVSKTEAGVQFLVKEVIGDPSKLRCTTLETAISAKEIYNRRVLHCDLKVDNVMLMPGFVRDDDPKITLIDFGRAISLNQPPVFENLGTLEQQEILEHCGQMAPEVVKGETPYGLSSEVYSLGLKFREMGCRFDGFLTQLGRECIKSKLSLRPDFDE</sequence>
<proteinExistence type="predicted"/>
<dbReference type="Proteomes" id="UP000230750">
    <property type="component" value="Unassembled WGS sequence"/>
</dbReference>
<feature type="domain" description="Protein kinase" evidence="1">
    <location>
        <begin position="1"/>
        <end position="256"/>
    </location>
</feature>
<dbReference type="GO" id="GO:0005524">
    <property type="term" value="F:ATP binding"/>
    <property type="evidence" value="ECO:0007669"/>
    <property type="project" value="InterPro"/>
</dbReference>
<keyword evidence="2" id="KW-0808">Transferase</keyword>
<dbReference type="GO" id="GO:0004674">
    <property type="term" value="F:protein serine/threonine kinase activity"/>
    <property type="evidence" value="ECO:0007669"/>
    <property type="project" value="TreeGrafter"/>
</dbReference>
<dbReference type="PANTHER" id="PTHR44167">
    <property type="entry name" value="OVARIAN-SPECIFIC SERINE/THREONINE-PROTEIN KINASE LOK-RELATED"/>
    <property type="match status" value="1"/>
</dbReference>
<dbReference type="Gene3D" id="1.10.510.10">
    <property type="entry name" value="Transferase(Phosphotransferase) domain 1"/>
    <property type="match status" value="1"/>
</dbReference>
<dbReference type="GO" id="GO:0005634">
    <property type="term" value="C:nucleus"/>
    <property type="evidence" value="ECO:0007669"/>
    <property type="project" value="TreeGrafter"/>
</dbReference>
<evidence type="ECO:0000313" key="2">
    <source>
        <dbReference type="EMBL" id="PIK36558.1"/>
    </source>
</evidence>
<dbReference type="SUPFAM" id="SSF56112">
    <property type="entry name" value="Protein kinase-like (PK-like)"/>
    <property type="match status" value="1"/>
</dbReference>
<evidence type="ECO:0000313" key="3">
    <source>
        <dbReference type="Proteomes" id="UP000230750"/>
    </source>
</evidence>
<evidence type="ECO:0000259" key="1">
    <source>
        <dbReference type="PROSITE" id="PS50011"/>
    </source>
</evidence>
<organism evidence="2 3">
    <name type="scientific">Stichopus japonicus</name>
    <name type="common">Sea cucumber</name>
    <dbReference type="NCBI Taxonomy" id="307972"/>
    <lineage>
        <taxon>Eukaryota</taxon>
        <taxon>Metazoa</taxon>
        <taxon>Echinodermata</taxon>
        <taxon>Eleutherozoa</taxon>
        <taxon>Echinozoa</taxon>
        <taxon>Holothuroidea</taxon>
        <taxon>Aspidochirotacea</taxon>
        <taxon>Aspidochirotida</taxon>
        <taxon>Stichopodidae</taxon>
        <taxon>Apostichopus</taxon>
    </lineage>
</organism>
<dbReference type="STRING" id="307972.A0A2G8JLD8"/>
<keyword evidence="3" id="KW-1185">Reference proteome</keyword>
<reference evidence="2 3" key="1">
    <citation type="journal article" date="2017" name="PLoS Biol.">
        <title>The sea cucumber genome provides insights into morphological evolution and visceral regeneration.</title>
        <authorList>
            <person name="Zhang X."/>
            <person name="Sun L."/>
            <person name="Yuan J."/>
            <person name="Sun Y."/>
            <person name="Gao Y."/>
            <person name="Zhang L."/>
            <person name="Li S."/>
            <person name="Dai H."/>
            <person name="Hamel J.F."/>
            <person name="Liu C."/>
            <person name="Yu Y."/>
            <person name="Liu S."/>
            <person name="Lin W."/>
            <person name="Guo K."/>
            <person name="Jin S."/>
            <person name="Xu P."/>
            <person name="Storey K.B."/>
            <person name="Huan P."/>
            <person name="Zhang T."/>
            <person name="Zhou Y."/>
            <person name="Zhang J."/>
            <person name="Lin C."/>
            <person name="Li X."/>
            <person name="Xing L."/>
            <person name="Huo D."/>
            <person name="Sun M."/>
            <person name="Wang L."/>
            <person name="Mercier A."/>
            <person name="Li F."/>
            <person name="Yang H."/>
            <person name="Xiang J."/>
        </authorList>
    </citation>
    <scope>NUCLEOTIDE SEQUENCE [LARGE SCALE GENOMIC DNA]</scope>
    <source>
        <strain evidence="2">Shaxun</strain>
        <tissue evidence="2">Muscle</tissue>
    </source>
</reference>
<dbReference type="PANTHER" id="PTHR44167:SF30">
    <property type="entry name" value="PHOSPHORYLASE KINASE"/>
    <property type="match status" value="1"/>
</dbReference>
<dbReference type="PROSITE" id="PS00108">
    <property type="entry name" value="PROTEIN_KINASE_ST"/>
    <property type="match status" value="1"/>
</dbReference>
<dbReference type="InterPro" id="IPR008271">
    <property type="entry name" value="Ser/Thr_kinase_AS"/>
</dbReference>
<dbReference type="InterPro" id="IPR011009">
    <property type="entry name" value="Kinase-like_dom_sf"/>
</dbReference>
<comment type="caution">
    <text evidence="2">The sequence shown here is derived from an EMBL/GenBank/DDBJ whole genome shotgun (WGS) entry which is preliminary data.</text>
</comment>
<protein>
    <submittedName>
        <fullName evidence="2">Putative serine/threonine-protein kinase pknB</fullName>
    </submittedName>
</protein>
<dbReference type="EMBL" id="MRZV01001655">
    <property type="protein sequence ID" value="PIK36558.1"/>
    <property type="molecule type" value="Genomic_DNA"/>
</dbReference>